<keyword evidence="3" id="KW-1185">Reference proteome</keyword>
<feature type="region of interest" description="Disordered" evidence="1">
    <location>
        <begin position="273"/>
        <end position="375"/>
    </location>
</feature>
<dbReference type="AlphaFoldDB" id="A0A9K3CVA4"/>
<feature type="region of interest" description="Disordered" evidence="1">
    <location>
        <begin position="705"/>
        <end position="776"/>
    </location>
</feature>
<organism evidence="2 3">
    <name type="scientific">Kipferlia bialata</name>
    <dbReference type="NCBI Taxonomy" id="797122"/>
    <lineage>
        <taxon>Eukaryota</taxon>
        <taxon>Metamonada</taxon>
        <taxon>Carpediemonas-like organisms</taxon>
        <taxon>Kipferlia</taxon>
    </lineage>
</organism>
<feature type="region of interest" description="Disordered" evidence="1">
    <location>
        <begin position="491"/>
        <end position="516"/>
    </location>
</feature>
<reference evidence="2 3" key="1">
    <citation type="journal article" date="2018" name="PLoS ONE">
        <title>The draft genome of Kipferlia bialata reveals reductive genome evolution in fornicate parasites.</title>
        <authorList>
            <person name="Tanifuji G."/>
            <person name="Takabayashi S."/>
            <person name="Kume K."/>
            <person name="Takagi M."/>
            <person name="Nakayama T."/>
            <person name="Kamikawa R."/>
            <person name="Inagaki Y."/>
            <person name="Hashimoto T."/>
        </authorList>
    </citation>
    <scope>NUCLEOTIDE SEQUENCE [LARGE SCALE GENOMIC DNA]</scope>
    <source>
        <strain evidence="2">NY0173</strain>
    </source>
</reference>
<evidence type="ECO:0000313" key="2">
    <source>
        <dbReference type="EMBL" id="GIQ83597.1"/>
    </source>
</evidence>
<feature type="region of interest" description="Disordered" evidence="1">
    <location>
        <begin position="94"/>
        <end position="116"/>
    </location>
</feature>
<feature type="region of interest" description="Disordered" evidence="1">
    <location>
        <begin position="564"/>
        <end position="584"/>
    </location>
</feature>
<evidence type="ECO:0000313" key="3">
    <source>
        <dbReference type="Proteomes" id="UP000265618"/>
    </source>
</evidence>
<feature type="compositionally biased region" description="Basic and acidic residues" evidence="1">
    <location>
        <begin position="731"/>
        <end position="743"/>
    </location>
</feature>
<evidence type="ECO:0000256" key="1">
    <source>
        <dbReference type="SAM" id="MobiDB-lite"/>
    </source>
</evidence>
<comment type="caution">
    <text evidence="2">The sequence shown here is derived from an EMBL/GenBank/DDBJ whole genome shotgun (WGS) entry which is preliminary data.</text>
</comment>
<gene>
    <name evidence="2" type="ORF">KIPB_004945</name>
</gene>
<feature type="compositionally biased region" description="Basic and acidic residues" evidence="1">
    <location>
        <begin position="282"/>
        <end position="291"/>
    </location>
</feature>
<feature type="region of interest" description="Disordered" evidence="1">
    <location>
        <begin position="424"/>
        <end position="454"/>
    </location>
</feature>
<sequence>MFTGRSKRFEVPKSATGAGLGPNSYNPKDVNHRARTRAPFGSTQRRNIGLTTGEEVGPPPTSYDTTSQPKYIRRAKEEHSVFASRVERFPEPQLVGENLGPEDIPPYQDGGSPSTRHRMRERLKQSARGGRGAAKLMKREVTVPSIPSHDNVYGYKKDTERNVYLPFKPEHIQVARDSVPGPASYAVTDEAYIEKAEMQGGAVDPEAQRRRAELAEVKKQSPQRQRVSSAPMRRNAPRQSLTPASSMRYLEPHHAQSSGSLATAAELERLEGSVTDSAQGLESERDEERAGRQGVPSSPAPQAAHFDQMNASQRQAETDAEIAREREMRRARERQRADGKAVRRRARSVGGHASMPQGRTHTSGHRYAGTGWAKGAPRGQVFQASFTPGPGAYSIDAKPLQRHPVPMSAAFSSGYDRFRGPSDPDGAFRGPGAYTTDTDGIGTKARNEAERRNRLHQYQEGQRARLERYGSMALPIPQHLQMKDRDRLAAPTEGGEVHAAPVHDSGPGPGSYNPEEASTAFKLHTQSRLKFGRNQHRARAGARQRYESLLGPGVVIRPGVSSSHLTLGGGGARPNTQANPGGTMGPPANIPAYNSRMNRGRVGGLGAFDEGTYRGDIALQTSGLPAGAMADHHVDEREAASLPGPGDYNIGLGFADRIKRDAERKRRISGHATAQVSFGGRAARFDGSKQVKEVEALATVGPGSYNLRGEERETQSTRMARLRPSAAFSSDTERFADPSDAPKSRHPLGGLKGTNTPAGGDLREVTRKRPLGGGSTSVSFVKARVAASGGSQRGTFGAGTGRDGFEAAMGAGATSESVGPGAYDVEGSLAAINTHKGLALSRSRRFTDPREAPPVDDLAGPSAGSVRKLLARRRQALPPGPGAYSDIPGGMLKKSFNVTSDDMSAVGALSRGSGAYEL</sequence>
<proteinExistence type="predicted"/>
<feature type="compositionally biased region" description="Basic and acidic residues" evidence="1">
    <location>
        <begin position="206"/>
        <end position="219"/>
    </location>
</feature>
<dbReference type="EMBL" id="BDIP01001107">
    <property type="protein sequence ID" value="GIQ83597.1"/>
    <property type="molecule type" value="Genomic_DNA"/>
</dbReference>
<protein>
    <submittedName>
        <fullName evidence="2">Uncharacterized protein</fullName>
    </submittedName>
</protein>
<dbReference type="Pfam" id="PF07004">
    <property type="entry name" value="SHIPPO-rpt"/>
    <property type="match status" value="4"/>
</dbReference>
<accession>A0A9K3CVA4</accession>
<feature type="compositionally biased region" description="Basic and acidic residues" evidence="1">
    <location>
        <begin position="321"/>
        <end position="341"/>
    </location>
</feature>
<feature type="region of interest" description="Disordered" evidence="1">
    <location>
        <begin position="1"/>
        <end position="69"/>
    </location>
</feature>
<dbReference type="OrthoDB" id="406368at2759"/>
<dbReference type="InterPro" id="IPR051291">
    <property type="entry name" value="CIMAP"/>
</dbReference>
<feature type="region of interest" description="Disordered" evidence="1">
    <location>
        <begin position="842"/>
        <end position="862"/>
    </location>
</feature>
<dbReference type="PANTHER" id="PTHR21580:SF28">
    <property type="entry name" value="BOREALIN N-TERMINAL DOMAIN-CONTAINING PROTEIN-RELATED"/>
    <property type="match status" value="1"/>
</dbReference>
<name>A0A9K3CVA4_9EUKA</name>
<dbReference type="Proteomes" id="UP000265618">
    <property type="component" value="Unassembled WGS sequence"/>
</dbReference>
<feature type="compositionally biased region" description="Polar residues" evidence="1">
    <location>
        <begin position="41"/>
        <end position="50"/>
    </location>
</feature>
<dbReference type="InterPro" id="IPR010736">
    <property type="entry name" value="SHIPPO-rpt"/>
</dbReference>
<feature type="region of interest" description="Disordered" evidence="1">
    <location>
        <begin position="199"/>
        <end position="245"/>
    </location>
</feature>
<dbReference type="PANTHER" id="PTHR21580">
    <property type="entry name" value="SHIPPO-1-RELATED"/>
    <property type="match status" value="1"/>
</dbReference>